<dbReference type="NCBIfam" id="TIGR04372">
    <property type="entry name" value="glycosyl_04372"/>
    <property type="match status" value="1"/>
</dbReference>
<protein>
    <submittedName>
        <fullName evidence="1">Uncharacterized protein</fullName>
    </submittedName>
</protein>
<keyword evidence="2" id="KW-1185">Reference proteome</keyword>
<evidence type="ECO:0000313" key="2">
    <source>
        <dbReference type="Proteomes" id="UP000464178"/>
    </source>
</evidence>
<dbReference type="EMBL" id="LR593886">
    <property type="protein sequence ID" value="VTR93884.1"/>
    <property type="molecule type" value="Genomic_DNA"/>
</dbReference>
<reference evidence="1 2" key="1">
    <citation type="submission" date="2019-05" db="EMBL/GenBank/DDBJ databases">
        <authorList>
            <consortium name="Science for Life Laboratories"/>
        </authorList>
    </citation>
    <scope>NUCLEOTIDE SEQUENCE [LARGE SCALE GENOMIC DNA]</scope>
    <source>
        <strain evidence="1">Soil9</strain>
    </source>
</reference>
<organism evidence="1 2">
    <name type="scientific">Gemmata massiliana</name>
    <dbReference type="NCBI Taxonomy" id="1210884"/>
    <lineage>
        <taxon>Bacteria</taxon>
        <taxon>Pseudomonadati</taxon>
        <taxon>Planctomycetota</taxon>
        <taxon>Planctomycetia</taxon>
        <taxon>Gemmatales</taxon>
        <taxon>Gemmataceae</taxon>
        <taxon>Gemmata</taxon>
    </lineage>
</organism>
<dbReference type="Proteomes" id="UP000464178">
    <property type="component" value="Chromosome"/>
</dbReference>
<dbReference type="RefSeq" id="WP_162668536.1">
    <property type="nucleotide sequence ID" value="NZ_LR593886.1"/>
</dbReference>
<dbReference type="KEGG" id="gms:SOIL9_38300"/>
<sequence length="554" mass="60156">MRAVISTIVFRLAVLVCRALRVRFLVNPAFPPAFSRIGHLAAEPDCFVKEGLLGLRPRCVGVLLVPRDDAANPCLLDYWRQQLWVISSPFWVRVFGPLAEIPAFRYPTDPYVTAINDTATFGAIQAAYAGRLPVLKITAAHRVSGESELRKLGVPEGAWFVVVHCREGGYDANEPGARARNVAIETYLPALRAIVERGGWCVRVGDPTMTPLPPISGVIDYAHSPLRSDRMDVFLCARAKFLLGSASGLSVLASVFGTPCALANQSLPAVAFPYGAADLFIPKLLRDLRTGRLLTLAEILGGALGNARFSHCLELAWAETEDNAPEDIRELVLEMLDELDGTFRETDEDRAYRIAYRALLVPGHYTHGAASRFGRRFLRKHRWLLDKPGACAPDPNRTGCGTLACPCLRNPRWAARQLCTAPAPTAVRSFPQDVIDPALDSGGIYDDGWVAGTAYCVLTQPTGGELVIRGMFPQIGPRPAVSEVSVSIDGQEVLRRVLHAGAVELVCPVPVGEGRRKVELQFSLTQPLTAPDTRTVGMHLTFLGFASTTSASAA</sequence>
<name>A0A6P2D1B6_9BACT</name>
<gene>
    <name evidence="1" type="ORF">SOIL9_38300</name>
</gene>
<dbReference type="AlphaFoldDB" id="A0A6P2D1B6"/>
<proteinExistence type="predicted"/>
<dbReference type="InterPro" id="IPR030808">
    <property type="entry name" value="Glycosyl_04372"/>
</dbReference>
<accession>A0A6P2D1B6</accession>
<evidence type="ECO:0000313" key="1">
    <source>
        <dbReference type="EMBL" id="VTR93884.1"/>
    </source>
</evidence>